<feature type="region of interest" description="Disordered" evidence="1">
    <location>
        <begin position="109"/>
        <end position="131"/>
    </location>
</feature>
<sequence length="239" mass="25093">MNYANKPSCVNTESYNKDYFCVKAADPNVNFIQYLAVDASRRSVLLLTNFQRTAKGQVIHKQPDSGIESETPCPAVALAATRLMIRHKSSSSSSLRRCECGAARRGRGRAARGRGSWRRGGGGAGAGRGGAPLAQHDDAAVAVGGARHLLVAVAGRTADGRHKHSTGGDGSSLRRFLSIINLEYEGNTRGGHVARPPASPASPPAANTQAPELQAAHYCGEWGPRPVATDPAEITTGIS</sequence>
<dbReference type="AlphaFoldDB" id="A0A2H1WUJ9"/>
<proteinExistence type="predicted"/>
<gene>
    <name evidence="2" type="ORF">SFRICE_028668</name>
</gene>
<evidence type="ECO:0000256" key="1">
    <source>
        <dbReference type="SAM" id="MobiDB-lite"/>
    </source>
</evidence>
<dbReference type="EMBL" id="ODYU01011112">
    <property type="protein sequence ID" value="SOQ56646.1"/>
    <property type="molecule type" value="Genomic_DNA"/>
</dbReference>
<protein>
    <submittedName>
        <fullName evidence="2">SFRICE_028668</fullName>
    </submittedName>
</protein>
<reference evidence="2" key="1">
    <citation type="submission" date="2016-07" db="EMBL/GenBank/DDBJ databases">
        <authorList>
            <person name="Bretaudeau A."/>
        </authorList>
    </citation>
    <scope>NUCLEOTIDE SEQUENCE</scope>
    <source>
        <strain evidence="2">Rice</strain>
        <tissue evidence="2">Whole body</tissue>
    </source>
</reference>
<name>A0A2H1WUJ9_SPOFR</name>
<evidence type="ECO:0000313" key="2">
    <source>
        <dbReference type="EMBL" id="SOQ56646.1"/>
    </source>
</evidence>
<organism evidence="2">
    <name type="scientific">Spodoptera frugiperda</name>
    <name type="common">Fall armyworm</name>
    <dbReference type="NCBI Taxonomy" id="7108"/>
    <lineage>
        <taxon>Eukaryota</taxon>
        <taxon>Metazoa</taxon>
        <taxon>Ecdysozoa</taxon>
        <taxon>Arthropoda</taxon>
        <taxon>Hexapoda</taxon>
        <taxon>Insecta</taxon>
        <taxon>Pterygota</taxon>
        <taxon>Neoptera</taxon>
        <taxon>Endopterygota</taxon>
        <taxon>Lepidoptera</taxon>
        <taxon>Glossata</taxon>
        <taxon>Ditrysia</taxon>
        <taxon>Noctuoidea</taxon>
        <taxon>Noctuidae</taxon>
        <taxon>Amphipyrinae</taxon>
        <taxon>Spodoptera</taxon>
    </lineage>
</organism>
<feature type="compositionally biased region" description="Gly residues" evidence="1">
    <location>
        <begin position="118"/>
        <end position="130"/>
    </location>
</feature>
<feature type="region of interest" description="Disordered" evidence="1">
    <location>
        <begin position="188"/>
        <end position="210"/>
    </location>
</feature>
<accession>A0A2H1WUJ9</accession>